<reference evidence="9 10" key="1">
    <citation type="journal article" date="2019" name="Microorganisms">
        <title>Systematic Affiliation and Genome Analysis of Subtercola vilae DB165(T) with Particular Emphasis on Cold Adaptation of an Isolate from a High-Altitude Cold Volcano Lake.</title>
        <authorList>
            <person name="Villalobos A.S."/>
            <person name="Wiese J."/>
            <person name="Imhoff J.F."/>
            <person name="Dorador C."/>
            <person name="Keller A."/>
            <person name="Hentschel U."/>
        </authorList>
    </citation>
    <scope>NUCLEOTIDE SEQUENCE [LARGE SCALE GENOMIC DNA]</scope>
    <source>
        <strain evidence="9 10">DB165</strain>
    </source>
</reference>
<comment type="catalytic activity">
    <reaction evidence="1">
        <text>Hydrolysis of terminal non-reducing N-acetyl-D-hexosamine residues in N-acetyl-beta-D-hexosaminides.</text>
        <dbReference type="EC" id="3.2.1.52"/>
    </reaction>
</comment>
<evidence type="ECO:0000259" key="8">
    <source>
        <dbReference type="Pfam" id="PF00933"/>
    </source>
</evidence>
<dbReference type="OrthoDB" id="9805821at2"/>
<dbReference type="Proteomes" id="UP000306192">
    <property type="component" value="Unassembled WGS sequence"/>
</dbReference>
<sequence length="412" mass="41822">MNAVAGAIAVSILLSGCSGASVAAEGSSPAPSTGTAEGETPALTATPSASPVPAVPAVPRVPAVPPVPGATDLDDVYARTRMHSMSLVDKVSLLFMVQVAGTDPAPMQAYLAANRPGGFLLLGSNVPATADALAAQLSGVGTATGLSPLISIDEEGGDVARLGQDTFPGADQLKSMPVQATTDAFTQRAALLTAAGVSVNFGTVADVTANPSSFIFDRVLGTDPAAASERVAASVAAENDSVFSTLKHFPGHGETTGDSHTSIPSTEVTLDRWQIQDAPPFVAGISAGAGLVMFGHLSYSSVDTAPASLSLRWHQILRDDLHFTGVAVTDDMLMLQDSGLPQFADPSANAVAAVAAGNDLLLYDSAIDMAPPVAAIVAAVQAGTISEQQIDASATRVLQLQRVAWLRTHPAP</sequence>
<dbReference type="PANTHER" id="PTHR30480">
    <property type="entry name" value="BETA-HEXOSAMINIDASE-RELATED"/>
    <property type="match status" value="1"/>
</dbReference>
<dbReference type="SUPFAM" id="SSF51445">
    <property type="entry name" value="(Trans)glycosidases"/>
    <property type="match status" value="1"/>
</dbReference>
<keyword evidence="5" id="KW-0326">Glycosidase</keyword>
<dbReference type="EC" id="3.2.1.52" evidence="3"/>
<feature type="signal peptide" evidence="7">
    <location>
        <begin position="1"/>
        <end position="23"/>
    </location>
</feature>
<dbReference type="RefSeq" id="WP_136642179.1">
    <property type="nucleotide sequence ID" value="NZ_QYRT01000016.1"/>
</dbReference>
<evidence type="ECO:0000313" key="10">
    <source>
        <dbReference type="Proteomes" id="UP000306192"/>
    </source>
</evidence>
<evidence type="ECO:0000256" key="2">
    <source>
        <dbReference type="ARBA" id="ARBA00005336"/>
    </source>
</evidence>
<feature type="chain" id="PRO_5020279731" description="beta-N-acetylhexosaminidase" evidence="7">
    <location>
        <begin position="24"/>
        <end position="412"/>
    </location>
</feature>
<feature type="domain" description="Glycoside hydrolase family 3 N-terminal" evidence="8">
    <location>
        <begin position="89"/>
        <end position="400"/>
    </location>
</feature>
<organism evidence="9 10">
    <name type="scientific">Subtercola vilae</name>
    <dbReference type="NCBI Taxonomy" id="2056433"/>
    <lineage>
        <taxon>Bacteria</taxon>
        <taxon>Bacillati</taxon>
        <taxon>Actinomycetota</taxon>
        <taxon>Actinomycetes</taxon>
        <taxon>Micrococcales</taxon>
        <taxon>Microbacteriaceae</taxon>
        <taxon>Subtercola</taxon>
    </lineage>
</organism>
<protein>
    <recommendedName>
        <fullName evidence="3">beta-N-acetylhexosaminidase</fullName>
        <ecNumber evidence="3">3.2.1.52</ecNumber>
    </recommendedName>
</protein>
<dbReference type="EMBL" id="QYRT01000016">
    <property type="protein sequence ID" value="TIH36320.1"/>
    <property type="molecule type" value="Genomic_DNA"/>
</dbReference>
<evidence type="ECO:0000313" key="9">
    <source>
        <dbReference type="EMBL" id="TIH36320.1"/>
    </source>
</evidence>
<name>A0A4T2BXR4_9MICO</name>
<evidence type="ECO:0000256" key="3">
    <source>
        <dbReference type="ARBA" id="ARBA00012663"/>
    </source>
</evidence>
<dbReference type="PANTHER" id="PTHR30480:SF13">
    <property type="entry name" value="BETA-HEXOSAMINIDASE"/>
    <property type="match status" value="1"/>
</dbReference>
<evidence type="ECO:0000256" key="4">
    <source>
        <dbReference type="ARBA" id="ARBA00022801"/>
    </source>
</evidence>
<keyword evidence="10" id="KW-1185">Reference proteome</keyword>
<dbReference type="GO" id="GO:0004563">
    <property type="term" value="F:beta-N-acetylhexosaminidase activity"/>
    <property type="evidence" value="ECO:0007669"/>
    <property type="project" value="UniProtKB-EC"/>
</dbReference>
<evidence type="ECO:0000256" key="7">
    <source>
        <dbReference type="SAM" id="SignalP"/>
    </source>
</evidence>
<feature type="compositionally biased region" description="Low complexity" evidence="6">
    <location>
        <begin position="40"/>
        <end position="51"/>
    </location>
</feature>
<dbReference type="InterPro" id="IPR017853">
    <property type="entry name" value="GH"/>
</dbReference>
<evidence type="ECO:0000256" key="1">
    <source>
        <dbReference type="ARBA" id="ARBA00001231"/>
    </source>
</evidence>
<evidence type="ECO:0000256" key="6">
    <source>
        <dbReference type="SAM" id="MobiDB-lite"/>
    </source>
</evidence>
<dbReference type="AlphaFoldDB" id="A0A4T2BXR4"/>
<feature type="region of interest" description="Disordered" evidence="6">
    <location>
        <begin position="23"/>
        <end position="51"/>
    </location>
</feature>
<dbReference type="GO" id="GO:0009254">
    <property type="term" value="P:peptidoglycan turnover"/>
    <property type="evidence" value="ECO:0007669"/>
    <property type="project" value="TreeGrafter"/>
</dbReference>
<keyword evidence="7" id="KW-0732">Signal</keyword>
<dbReference type="Gene3D" id="3.20.20.300">
    <property type="entry name" value="Glycoside hydrolase, family 3, N-terminal domain"/>
    <property type="match status" value="1"/>
</dbReference>
<keyword evidence="4 9" id="KW-0378">Hydrolase</keyword>
<proteinExistence type="inferred from homology"/>
<gene>
    <name evidence="9" type="ORF">D4765_09980</name>
</gene>
<dbReference type="InterPro" id="IPR001764">
    <property type="entry name" value="Glyco_hydro_3_N"/>
</dbReference>
<dbReference type="GO" id="GO:0005975">
    <property type="term" value="P:carbohydrate metabolic process"/>
    <property type="evidence" value="ECO:0007669"/>
    <property type="project" value="InterPro"/>
</dbReference>
<comment type="caution">
    <text evidence="9">The sequence shown here is derived from an EMBL/GenBank/DDBJ whole genome shotgun (WGS) entry which is preliminary data.</text>
</comment>
<comment type="similarity">
    <text evidence="2">Belongs to the glycosyl hydrolase 3 family.</text>
</comment>
<evidence type="ECO:0000256" key="5">
    <source>
        <dbReference type="ARBA" id="ARBA00023295"/>
    </source>
</evidence>
<accession>A0A4T2BXR4</accession>
<dbReference type="InterPro" id="IPR050226">
    <property type="entry name" value="NagZ_Beta-hexosaminidase"/>
</dbReference>
<dbReference type="InterPro" id="IPR036962">
    <property type="entry name" value="Glyco_hydro_3_N_sf"/>
</dbReference>
<dbReference type="Pfam" id="PF00933">
    <property type="entry name" value="Glyco_hydro_3"/>
    <property type="match status" value="1"/>
</dbReference>